<organism evidence="6 7">
    <name type="scientific">Verticillium longisporum</name>
    <name type="common">Verticillium dahliae var. longisporum</name>
    <dbReference type="NCBI Taxonomy" id="100787"/>
    <lineage>
        <taxon>Eukaryota</taxon>
        <taxon>Fungi</taxon>
        <taxon>Dikarya</taxon>
        <taxon>Ascomycota</taxon>
        <taxon>Pezizomycotina</taxon>
        <taxon>Sordariomycetes</taxon>
        <taxon>Hypocreomycetidae</taxon>
        <taxon>Glomerellales</taxon>
        <taxon>Plectosphaerellaceae</taxon>
        <taxon>Verticillium</taxon>
    </lineage>
</organism>
<evidence type="ECO:0000313" key="7">
    <source>
        <dbReference type="Proteomes" id="UP000045706"/>
    </source>
</evidence>
<reference evidence="7" key="1">
    <citation type="submission" date="2015-05" db="EMBL/GenBank/DDBJ databases">
        <authorList>
            <person name="Fogelqvist Johan"/>
        </authorList>
    </citation>
    <scope>NUCLEOTIDE SEQUENCE [LARGE SCALE GENOMIC DNA]</scope>
</reference>
<protein>
    <submittedName>
        <fullName evidence="6">Uncharacterized protein</fullName>
    </submittedName>
</protein>
<keyword evidence="4 5" id="KW-0472">Membrane</keyword>
<feature type="transmembrane region" description="Helical" evidence="5">
    <location>
        <begin position="56"/>
        <end position="74"/>
    </location>
</feature>
<dbReference type="PANTHER" id="PTHR31465">
    <property type="entry name" value="PROTEIN RTA1-RELATED"/>
    <property type="match status" value="1"/>
</dbReference>
<dbReference type="EMBL" id="CVQI01008557">
    <property type="protein sequence ID" value="CRK18003.1"/>
    <property type="molecule type" value="Genomic_DNA"/>
</dbReference>
<dbReference type="Proteomes" id="UP000045706">
    <property type="component" value="Unassembled WGS sequence"/>
</dbReference>
<evidence type="ECO:0000256" key="5">
    <source>
        <dbReference type="SAM" id="Phobius"/>
    </source>
</evidence>
<dbReference type="PANTHER" id="PTHR31465:SF28">
    <property type="entry name" value="DOMAIN PROTEIN, PUTATIVE-RELATED"/>
    <property type="match status" value="1"/>
</dbReference>
<feature type="transmembrane region" description="Helical" evidence="5">
    <location>
        <begin position="205"/>
        <end position="224"/>
    </location>
</feature>
<sequence>MATINPNLPNGGLVPAVPSPVASPSTDAGAAIPTGAGQQTEATGPVFPFFTPSFDLAFAAAVISMALVVIHLGLTLRKRTMYFGPVMTMASLLFGVGMTTRLIVVMAPDVQQLFVVSSLVLIVQALTPKTRITTAAASTAVTFTYTRLVWWITPYEHRNISKLWLPPRATSLILVGLATVGDIVSTLGSGQIIKFPPAHLQATGAVLKMLVWTAFFGLVARFTVMSRRWSMDEATRKGSLELGLVLTASSFFLAIIGIMNVLEKDALETLKSTRRPGSIIITEEWPTWVFNFLPTLLVLSIMAVYHPGYYLPKRLTGARLKGKELESMEMIRDEDSIGVVTVKNGWVISSPKVMTEKDIEIGVSMQRYERAGGVPVAYAR</sequence>
<feature type="transmembrane region" description="Helical" evidence="5">
    <location>
        <begin position="244"/>
        <end position="262"/>
    </location>
</feature>
<feature type="transmembrane region" description="Helical" evidence="5">
    <location>
        <begin position="172"/>
        <end position="193"/>
    </location>
</feature>
<evidence type="ECO:0000256" key="1">
    <source>
        <dbReference type="ARBA" id="ARBA00004141"/>
    </source>
</evidence>
<gene>
    <name evidence="6" type="ORF">BN1723_011464</name>
</gene>
<proteinExistence type="predicted"/>
<keyword evidence="2 5" id="KW-0812">Transmembrane</keyword>
<comment type="subcellular location">
    <subcellularLocation>
        <location evidence="1">Membrane</location>
        <topology evidence="1">Multi-pass membrane protein</topology>
    </subcellularLocation>
</comment>
<keyword evidence="3 5" id="KW-1133">Transmembrane helix</keyword>
<dbReference type="AlphaFoldDB" id="A0A0G4L7L6"/>
<accession>A0A0G4L7L6</accession>
<evidence type="ECO:0000256" key="2">
    <source>
        <dbReference type="ARBA" id="ARBA00022692"/>
    </source>
</evidence>
<evidence type="ECO:0000256" key="3">
    <source>
        <dbReference type="ARBA" id="ARBA00022989"/>
    </source>
</evidence>
<feature type="transmembrane region" description="Helical" evidence="5">
    <location>
        <begin position="292"/>
        <end position="311"/>
    </location>
</feature>
<dbReference type="InterPro" id="IPR007568">
    <property type="entry name" value="RTA1"/>
</dbReference>
<evidence type="ECO:0000313" key="6">
    <source>
        <dbReference type="EMBL" id="CRK18003.1"/>
    </source>
</evidence>
<evidence type="ECO:0000256" key="4">
    <source>
        <dbReference type="ARBA" id="ARBA00023136"/>
    </source>
</evidence>
<dbReference type="GO" id="GO:0016020">
    <property type="term" value="C:membrane"/>
    <property type="evidence" value="ECO:0007669"/>
    <property type="project" value="UniProtKB-SubCell"/>
</dbReference>
<feature type="transmembrane region" description="Helical" evidence="5">
    <location>
        <begin position="81"/>
        <end position="104"/>
    </location>
</feature>
<name>A0A0G4L7L6_VERLO</name>